<dbReference type="InterPro" id="IPR032314">
    <property type="entry name" value="DUF4845"/>
</dbReference>
<evidence type="ECO:0000256" key="1">
    <source>
        <dbReference type="SAM" id="Phobius"/>
    </source>
</evidence>
<evidence type="ECO:0000313" key="3">
    <source>
        <dbReference type="Proteomes" id="UP001059934"/>
    </source>
</evidence>
<protein>
    <submittedName>
        <fullName evidence="2">DUF4845 domain-containing protein</fullName>
    </submittedName>
</protein>
<keyword evidence="3" id="KW-1185">Reference proteome</keyword>
<organism evidence="2 3">
    <name type="scientific">SAR92 clade bacterium H455</name>
    <dbReference type="NCBI Taxonomy" id="2974818"/>
    <lineage>
        <taxon>Bacteria</taxon>
        <taxon>Pseudomonadati</taxon>
        <taxon>Pseudomonadota</taxon>
        <taxon>Gammaproteobacteria</taxon>
        <taxon>Cellvibrionales</taxon>
        <taxon>Porticoccaceae</taxon>
        <taxon>SAR92 clade</taxon>
    </lineage>
</organism>
<gene>
    <name evidence="2" type="ORF">NYF23_11405</name>
</gene>
<sequence>MGRNKQSGMTTVSTLFVLAIVGFFVTVVFKLAPHYLDNRMIQSAFNQVGESNINGKSDTQIRHTIASFFTVNNIRDVDIAKIVIARDDAAIRISLDYEKRLAMFGNVDVVLSFSNQYDSAQWHN</sequence>
<keyword evidence="1" id="KW-0812">Transmembrane</keyword>
<name>A0ABY5TLI0_9GAMM</name>
<keyword evidence="1" id="KW-0472">Membrane</keyword>
<dbReference type="Pfam" id="PF16137">
    <property type="entry name" value="DUF4845"/>
    <property type="match status" value="1"/>
</dbReference>
<evidence type="ECO:0000313" key="2">
    <source>
        <dbReference type="EMBL" id="UVW34610.1"/>
    </source>
</evidence>
<proteinExistence type="predicted"/>
<keyword evidence="1" id="KW-1133">Transmembrane helix</keyword>
<feature type="transmembrane region" description="Helical" evidence="1">
    <location>
        <begin position="12"/>
        <end position="32"/>
    </location>
</feature>
<dbReference type="EMBL" id="CP103416">
    <property type="protein sequence ID" value="UVW34610.1"/>
    <property type="molecule type" value="Genomic_DNA"/>
</dbReference>
<accession>A0ABY5TLI0</accession>
<dbReference type="Proteomes" id="UP001059934">
    <property type="component" value="Chromosome"/>
</dbReference>
<reference evidence="2" key="1">
    <citation type="submission" date="2022-08" db="EMBL/GenBank/DDBJ databases">
        <title>Catabolic pathway analysis in culturable SAR92 clade bacteria reveals their overlooked roles in DMSP degradation in coastal seas.</title>
        <authorList>
            <person name="He X."/>
            <person name="Zhang X."/>
            <person name="Zhang Y."/>
        </authorList>
    </citation>
    <scope>NUCLEOTIDE SEQUENCE</scope>
    <source>
        <strain evidence="2">H455</strain>
    </source>
</reference>